<reference evidence="1 2" key="1">
    <citation type="submission" date="2016-10" db="EMBL/GenBank/DDBJ databases">
        <authorList>
            <person name="de Groot N.N."/>
        </authorList>
    </citation>
    <scope>NUCLEOTIDE SEQUENCE [LARGE SCALE GENOMIC DNA]</scope>
    <source>
        <strain evidence="1 2">DSM 25232</strain>
    </source>
</reference>
<organism evidence="1 2">
    <name type="scientific">Aquimarina amphilecti</name>
    <dbReference type="NCBI Taxonomy" id="1038014"/>
    <lineage>
        <taxon>Bacteria</taxon>
        <taxon>Pseudomonadati</taxon>
        <taxon>Bacteroidota</taxon>
        <taxon>Flavobacteriia</taxon>
        <taxon>Flavobacteriales</taxon>
        <taxon>Flavobacteriaceae</taxon>
        <taxon>Aquimarina</taxon>
    </lineage>
</organism>
<evidence type="ECO:0000313" key="1">
    <source>
        <dbReference type="EMBL" id="SEK93323.1"/>
    </source>
</evidence>
<dbReference type="RefSeq" id="WP_091407128.1">
    <property type="nucleotide sequence ID" value="NZ_FOAB01000002.1"/>
</dbReference>
<proteinExistence type="predicted"/>
<protein>
    <submittedName>
        <fullName evidence="1">Uncharacterized protein</fullName>
    </submittedName>
</protein>
<gene>
    <name evidence="1" type="ORF">SAMN04487910_1508</name>
</gene>
<dbReference type="Proteomes" id="UP000198521">
    <property type="component" value="Unassembled WGS sequence"/>
</dbReference>
<dbReference type="AlphaFoldDB" id="A0A1H7L2M0"/>
<dbReference type="PROSITE" id="PS51257">
    <property type="entry name" value="PROKAR_LIPOPROTEIN"/>
    <property type="match status" value="1"/>
</dbReference>
<name>A0A1H7L2M0_AQUAM</name>
<dbReference type="OrthoDB" id="280897at2"/>
<sequence length="539" mass="60772">MKHTLQIFKSDPYILISILCISFLLFSCDDKVIIEGNNDTAEVTINNDYKKIPAPISFSADIPVDVNPVLQQKLKDKKEIFKLNEKFNEYSWQTFIAIMWPRDDKGKPAAEFTDKGTPTWLDWKEAFQVYRSDGKTPAPWGSPRTASGLGLSKSIIDDTNARIVLSSSTPTNPKNFDIADEVDQAFAGKLFDQNGNVVVYEVLMNKEEFDYIVTNKLYNINGQTKFSESGIANFPKGNYQENKLGAIEIKFAWKILEDSDIKDRYYQEEGYIIGSDGTSLVKKDLGMIGFHISQKTPTGKQWVWSTFEHIDNLDQNVIEKDGKTTVVPPSLRDPNCEICPVNIDVTNGGTTYTHNKWAHGDFWTISSSNTDMYYAESDVMKTQAKRMVAIPVRVQRVNERMQTYFKQQKSVWQYYQLIDTQYPTDQNALPGNHTEAKYKVPESVVNKPGGNPNLALLTNITMETFFQTGNQSASNLMEANPVSDITIFGTESCMGCHSSAGIYEYKNGKLSSGDQLTGDFSWLLGKAQWEEGVPKKPSN</sequence>
<dbReference type="EMBL" id="FOAB01000002">
    <property type="protein sequence ID" value="SEK93323.1"/>
    <property type="molecule type" value="Genomic_DNA"/>
</dbReference>
<accession>A0A1H7L2M0</accession>
<evidence type="ECO:0000313" key="2">
    <source>
        <dbReference type="Proteomes" id="UP000198521"/>
    </source>
</evidence>
<dbReference type="STRING" id="1038014.SAMN04487910_1508"/>
<keyword evidence="2" id="KW-1185">Reference proteome</keyword>